<dbReference type="GO" id="GO:0005634">
    <property type="term" value="C:nucleus"/>
    <property type="evidence" value="ECO:0007669"/>
    <property type="project" value="UniProtKB-SubCell"/>
</dbReference>
<evidence type="ECO:0000313" key="4">
    <source>
        <dbReference type="EMBL" id="KAH7134633.1"/>
    </source>
</evidence>
<sequence length="480" mass="53133">MPGKRSRQGCEECRKRRRKCDERKPSCGQCSAFMRSCHYTLKLVWGGRKFKKSCFGVCLDSQGDSAERIDGDNGGFVYGTKAPELALIPQSLPNGVQVPQRYRRLLDYFTKDILPSLSCHQSINEDLCKGLLPAMLQSPLLLSAGLALSAAGFSSRGLTEVDGVDIFRVIEHLQTSGLALLRTALASGQMDEVVLATCLTWCLADVFAGRQESSWHIHLQGVKAILGSDHAYQQFVTAPGPVQSAMKHLYLLYLSLQTLPHLPTPAADPSPIGVATVSESLGKIDGFLGYSEELLDVLQHINQLPAQPSTHAEADVLLGKVKGMISRDDKAPPVVSISSVLTPESDRDFALCHKTFQQATLIHLYRRLYNMPSGSQPIQSAVESINEMIRNMTQGQPCNTWVAMSMPIFTIGCEAFSVEQKNFVLDKVDKLEVCLGSLHVRIVRRALEDIWRLRTEWQDLDGKLCASELLKELQYNIVLF</sequence>
<dbReference type="SUPFAM" id="SSF57701">
    <property type="entry name" value="Zn2/Cys6 DNA-binding domain"/>
    <property type="match status" value="1"/>
</dbReference>
<dbReference type="GO" id="GO:0045944">
    <property type="term" value="P:positive regulation of transcription by RNA polymerase II"/>
    <property type="evidence" value="ECO:0007669"/>
    <property type="project" value="TreeGrafter"/>
</dbReference>
<dbReference type="SMART" id="SM00066">
    <property type="entry name" value="GAL4"/>
    <property type="match status" value="1"/>
</dbReference>
<dbReference type="InterPro" id="IPR036864">
    <property type="entry name" value="Zn2-C6_fun-type_DNA-bd_sf"/>
</dbReference>
<evidence type="ECO:0000256" key="1">
    <source>
        <dbReference type="ARBA" id="ARBA00004123"/>
    </source>
</evidence>
<dbReference type="Pfam" id="PF00172">
    <property type="entry name" value="Zn_clus"/>
    <property type="match status" value="1"/>
</dbReference>
<dbReference type="Pfam" id="PF11951">
    <property type="entry name" value="Fungal_trans_2"/>
    <property type="match status" value="1"/>
</dbReference>
<dbReference type="CDD" id="cd00067">
    <property type="entry name" value="GAL4"/>
    <property type="match status" value="1"/>
</dbReference>
<proteinExistence type="predicted"/>
<comment type="subcellular location">
    <subcellularLocation>
        <location evidence="1">Nucleus</location>
    </subcellularLocation>
</comment>
<dbReference type="InterPro" id="IPR001138">
    <property type="entry name" value="Zn2Cys6_DnaBD"/>
</dbReference>
<dbReference type="AlphaFoldDB" id="A0A9P9EBV6"/>
<dbReference type="GO" id="GO:0000981">
    <property type="term" value="F:DNA-binding transcription factor activity, RNA polymerase II-specific"/>
    <property type="evidence" value="ECO:0007669"/>
    <property type="project" value="InterPro"/>
</dbReference>
<dbReference type="PANTHER" id="PTHR37534:SF49">
    <property type="entry name" value="LYSINE BIOSYNTHESIS REGULATORY PROTEIN LYS14"/>
    <property type="match status" value="1"/>
</dbReference>
<evidence type="ECO:0000259" key="3">
    <source>
        <dbReference type="PROSITE" id="PS50048"/>
    </source>
</evidence>
<gene>
    <name evidence="4" type="ORF">B0J13DRAFT_641221</name>
</gene>
<keyword evidence="2" id="KW-0539">Nucleus</keyword>
<dbReference type="GO" id="GO:0000976">
    <property type="term" value="F:transcription cis-regulatory region binding"/>
    <property type="evidence" value="ECO:0007669"/>
    <property type="project" value="TreeGrafter"/>
</dbReference>
<accession>A0A9P9EBV6</accession>
<keyword evidence="5" id="KW-1185">Reference proteome</keyword>
<evidence type="ECO:0000313" key="5">
    <source>
        <dbReference type="Proteomes" id="UP000717696"/>
    </source>
</evidence>
<dbReference type="InterPro" id="IPR021858">
    <property type="entry name" value="Fun_TF"/>
</dbReference>
<dbReference type="PROSITE" id="PS00463">
    <property type="entry name" value="ZN2_CY6_FUNGAL_1"/>
    <property type="match status" value="1"/>
</dbReference>
<comment type="caution">
    <text evidence="4">The sequence shown here is derived from an EMBL/GenBank/DDBJ whole genome shotgun (WGS) entry which is preliminary data.</text>
</comment>
<feature type="domain" description="Zn(2)-C6 fungal-type" evidence="3">
    <location>
        <begin position="9"/>
        <end position="39"/>
    </location>
</feature>
<dbReference type="Gene3D" id="4.10.240.10">
    <property type="entry name" value="Zn(2)-C6 fungal-type DNA-binding domain"/>
    <property type="match status" value="1"/>
</dbReference>
<name>A0A9P9EBV6_9HYPO</name>
<dbReference type="GO" id="GO:0008270">
    <property type="term" value="F:zinc ion binding"/>
    <property type="evidence" value="ECO:0007669"/>
    <property type="project" value="InterPro"/>
</dbReference>
<dbReference type="EMBL" id="JAGMUU010000017">
    <property type="protein sequence ID" value="KAH7134633.1"/>
    <property type="molecule type" value="Genomic_DNA"/>
</dbReference>
<dbReference type="PROSITE" id="PS50048">
    <property type="entry name" value="ZN2_CY6_FUNGAL_2"/>
    <property type="match status" value="1"/>
</dbReference>
<dbReference type="Proteomes" id="UP000717696">
    <property type="component" value="Unassembled WGS sequence"/>
</dbReference>
<organism evidence="4 5">
    <name type="scientific">Dactylonectria estremocensis</name>
    <dbReference type="NCBI Taxonomy" id="1079267"/>
    <lineage>
        <taxon>Eukaryota</taxon>
        <taxon>Fungi</taxon>
        <taxon>Dikarya</taxon>
        <taxon>Ascomycota</taxon>
        <taxon>Pezizomycotina</taxon>
        <taxon>Sordariomycetes</taxon>
        <taxon>Hypocreomycetidae</taxon>
        <taxon>Hypocreales</taxon>
        <taxon>Nectriaceae</taxon>
        <taxon>Dactylonectria</taxon>
    </lineage>
</organism>
<reference evidence="4" key="1">
    <citation type="journal article" date="2021" name="Nat. Commun.">
        <title>Genetic determinants of endophytism in the Arabidopsis root mycobiome.</title>
        <authorList>
            <person name="Mesny F."/>
            <person name="Miyauchi S."/>
            <person name="Thiergart T."/>
            <person name="Pickel B."/>
            <person name="Atanasova L."/>
            <person name="Karlsson M."/>
            <person name="Huettel B."/>
            <person name="Barry K.W."/>
            <person name="Haridas S."/>
            <person name="Chen C."/>
            <person name="Bauer D."/>
            <person name="Andreopoulos W."/>
            <person name="Pangilinan J."/>
            <person name="LaButti K."/>
            <person name="Riley R."/>
            <person name="Lipzen A."/>
            <person name="Clum A."/>
            <person name="Drula E."/>
            <person name="Henrissat B."/>
            <person name="Kohler A."/>
            <person name="Grigoriev I.V."/>
            <person name="Martin F.M."/>
            <person name="Hacquard S."/>
        </authorList>
    </citation>
    <scope>NUCLEOTIDE SEQUENCE</scope>
    <source>
        <strain evidence="4">MPI-CAGE-AT-0021</strain>
    </source>
</reference>
<dbReference type="OrthoDB" id="5229455at2759"/>
<dbReference type="PANTHER" id="PTHR37534">
    <property type="entry name" value="TRANSCRIPTIONAL ACTIVATOR PROTEIN UGA3"/>
    <property type="match status" value="1"/>
</dbReference>
<evidence type="ECO:0000256" key="2">
    <source>
        <dbReference type="ARBA" id="ARBA00023242"/>
    </source>
</evidence>
<protein>
    <submittedName>
        <fullName evidence="4">Fungal-specific transcription factor domain-containing protein</fullName>
    </submittedName>
</protein>